<feature type="domain" description="Protein kinase" evidence="17">
    <location>
        <begin position="20"/>
        <end position="275"/>
    </location>
</feature>
<dbReference type="Proteomes" id="UP000265100">
    <property type="component" value="Chromosome 1"/>
</dbReference>
<comment type="catalytic activity">
    <reaction evidence="11">
        <text>L-threonyl-[protein] + ATP = O-phospho-L-threonyl-[protein] + ADP + H(+)</text>
        <dbReference type="Rhea" id="RHEA:46608"/>
        <dbReference type="Rhea" id="RHEA-COMP:11060"/>
        <dbReference type="Rhea" id="RHEA-COMP:11605"/>
        <dbReference type="ChEBI" id="CHEBI:15378"/>
        <dbReference type="ChEBI" id="CHEBI:30013"/>
        <dbReference type="ChEBI" id="CHEBI:30616"/>
        <dbReference type="ChEBI" id="CHEBI:61977"/>
        <dbReference type="ChEBI" id="CHEBI:456216"/>
        <dbReference type="EC" id="2.7.11.1"/>
    </reaction>
</comment>
<keyword evidence="6 15" id="KW-0547">Nucleotide-binding</keyword>
<sequence length="670" mass="74679">MSSSGKDANSGHYANYVGPYRLEKTLGKGQTGLVKLGVHCVTNQKVAIKIVNREKLSESVLMKVEREIAILKLIEHPHVLKLHDVYENKKYLYLVLEHVSGGELFDYLVKKGRLTPKEARKFFRQIISALDFCHSHSICHRDLKPENLLLDEKNNIRIADFGMASLQVGDSLLETSCGSSLCVSACVHQGEKYDGRKADAWSCGVILFALLVGALPFDDDNLRNLLEKVKLGVFHMPHFIPPDCQNLLRGMIEVDPIKRLTVTGKNEPEPEQPIPRKVAIRTLASVEEIDPDVLESMHSLGCFRDKDKLTKDLLSEEDNQEKMIYFLLLDRKERYPSHEDQNLPPRNEIDPPRKRVDSPMLSRHGKRRPERKSMEVLSVTEGGSPVPVRRAIDMATHGQSKSVFSKSLDITNANCSKEERSRSISGASSGLSTSPLSSPRVTPHPSPRGSPLPTPKGTPVHTPKDSPAGTPSPTPPPSPSMGGMPWRTRLNSIKNSFLGSPRFHRRKMQVPTQEDMSSLTPDSSPELAKKSWFGNFINLEKEEQIFIVIKDKPLSSIKADIVHAFLSIPSLSHSVISQTSFRAEYKSTAGPTVFQKPVKFQVDITYTESTSATKENGIYSVTFTLLSGPSRRFKRVVETIQCQHAGTIPQFFQTFDVIGTFAIILGAAYI</sequence>
<dbReference type="GO" id="GO:0007399">
    <property type="term" value="P:nervous system development"/>
    <property type="evidence" value="ECO:0007669"/>
    <property type="project" value="UniProtKB-KW"/>
</dbReference>
<feature type="compositionally biased region" description="Pro residues" evidence="16">
    <location>
        <begin position="442"/>
        <end position="456"/>
    </location>
</feature>
<keyword evidence="19" id="KW-1185">Reference proteome</keyword>
<feature type="binding site" evidence="15">
    <location>
        <position position="49"/>
    </location>
    <ligand>
        <name>ATP</name>
        <dbReference type="ChEBI" id="CHEBI:30616"/>
    </ligand>
</feature>
<dbReference type="InterPro" id="IPR008271">
    <property type="entry name" value="Ser/Thr_kinase_AS"/>
</dbReference>
<dbReference type="GO" id="GO:0005737">
    <property type="term" value="C:cytoplasm"/>
    <property type="evidence" value="ECO:0007669"/>
    <property type="project" value="TreeGrafter"/>
</dbReference>
<keyword evidence="4" id="KW-0808">Transferase</keyword>
<organism evidence="18 19">
    <name type="scientific">Astatotilapia calliptera</name>
    <name type="common">Eastern happy</name>
    <name type="synonym">Chromis callipterus</name>
    <dbReference type="NCBI Taxonomy" id="8154"/>
    <lineage>
        <taxon>Eukaryota</taxon>
        <taxon>Metazoa</taxon>
        <taxon>Chordata</taxon>
        <taxon>Craniata</taxon>
        <taxon>Vertebrata</taxon>
        <taxon>Euteleostomi</taxon>
        <taxon>Actinopterygii</taxon>
        <taxon>Neopterygii</taxon>
        <taxon>Teleostei</taxon>
        <taxon>Neoteleostei</taxon>
        <taxon>Acanthomorphata</taxon>
        <taxon>Ovalentaria</taxon>
        <taxon>Cichlomorphae</taxon>
        <taxon>Cichliformes</taxon>
        <taxon>Cichlidae</taxon>
        <taxon>African cichlids</taxon>
        <taxon>Pseudocrenilabrinae</taxon>
        <taxon>Haplochromini</taxon>
        <taxon>Astatotilapia</taxon>
    </lineage>
</organism>
<feature type="region of interest" description="Disordered" evidence="16">
    <location>
        <begin position="414"/>
        <end position="524"/>
    </location>
</feature>
<dbReference type="AlphaFoldDB" id="A0AAX7UH01"/>
<dbReference type="Pfam" id="PF21115">
    <property type="entry name" value="UBA_BRSK"/>
    <property type="match status" value="1"/>
</dbReference>
<feature type="region of interest" description="Disordered" evidence="16">
    <location>
        <begin position="336"/>
        <end position="387"/>
    </location>
</feature>
<evidence type="ECO:0000256" key="12">
    <source>
        <dbReference type="ARBA" id="ARBA00048291"/>
    </source>
</evidence>
<proteinExistence type="inferred from homology"/>
<evidence type="ECO:0000256" key="16">
    <source>
        <dbReference type="SAM" id="MobiDB-lite"/>
    </source>
</evidence>
<dbReference type="InterPro" id="IPR000719">
    <property type="entry name" value="Prot_kinase_dom"/>
</dbReference>
<dbReference type="GO" id="GO:0050321">
    <property type="term" value="F:tau-protein kinase activity"/>
    <property type="evidence" value="ECO:0007669"/>
    <property type="project" value="UniProtKB-EC"/>
</dbReference>
<feature type="compositionally biased region" description="Polar residues" evidence="16">
    <location>
        <begin position="489"/>
        <end position="498"/>
    </location>
</feature>
<comment type="catalytic activity">
    <reaction evidence="14">
        <text>L-threonyl-[tau protein] + ATP = O-phospho-L-threonyl-[tau protein] + ADP + H(+)</text>
        <dbReference type="Rhea" id="RHEA:53904"/>
        <dbReference type="Rhea" id="RHEA-COMP:13703"/>
        <dbReference type="Rhea" id="RHEA-COMP:13704"/>
        <dbReference type="ChEBI" id="CHEBI:15378"/>
        <dbReference type="ChEBI" id="CHEBI:30013"/>
        <dbReference type="ChEBI" id="CHEBI:30616"/>
        <dbReference type="ChEBI" id="CHEBI:61977"/>
        <dbReference type="ChEBI" id="CHEBI:456216"/>
        <dbReference type="EC" id="2.7.11.26"/>
    </reaction>
</comment>
<keyword evidence="5" id="KW-0479">Metal-binding</keyword>
<comment type="catalytic activity">
    <reaction evidence="12">
        <text>L-seryl-[tau protein] + ATP = O-phospho-L-seryl-[tau protein] + ADP + H(+)</text>
        <dbReference type="Rhea" id="RHEA:12801"/>
        <dbReference type="Rhea" id="RHEA-COMP:13701"/>
        <dbReference type="Rhea" id="RHEA-COMP:13702"/>
        <dbReference type="ChEBI" id="CHEBI:15378"/>
        <dbReference type="ChEBI" id="CHEBI:29999"/>
        <dbReference type="ChEBI" id="CHEBI:30616"/>
        <dbReference type="ChEBI" id="CHEBI:83421"/>
        <dbReference type="ChEBI" id="CHEBI:456216"/>
        <dbReference type="EC" id="2.7.11.26"/>
    </reaction>
</comment>
<evidence type="ECO:0000313" key="19">
    <source>
        <dbReference type="Proteomes" id="UP000265100"/>
    </source>
</evidence>
<reference evidence="18" key="2">
    <citation type="submission" date="2025-08" db="UniProtKB">
        <authorList>
            <consortium name="Ensembl"/>
        </authorList>
    </citation>
    <scope>IDENTIFICATION</scope>
</reference>
<evidence type="ECO:0000256" key="10">
    <source>
        <dbReference type="ARBA" id="ARBA00022902"/>
    </source>
</evidence>
<dbReference type="CDD" id="cd14340">
    <property type="entry name" value="UBA_BRSK"/>
    <property type="match status" value="1"/>
</dbReference>
<dbReference type="GO" id="GO:0005524">
    <property type="term" value="F:ATP binding"/>
    <property type="evidence" value="ECO:0007669"/>
    <property type="project" value="UniProtKB-UniRule"/>
</dbReference>
<comment type="catalytic activity">
    <reaction evidence="13">
        <text>L-seryl-[protein] + ATP = O-phospho-L-seryl-[protein] + ADP + H(+)</text>
        <dbReference type="Rhea" id="RHEA:17989"/>
        <dbReference type="Rhea" id="RHEA-COMP:9863"/>
        <dbReference type="Rhea" id="RHEA-COMP:11604"/>
        <dbReference type="ChEBI" id="CHEBI:15378"/>
        <dbReference type="ChEBI" id="CHEBI:29999"/>
        <dbReference type="ChEBI" id="CHEBI:30616"/>
        <dbReference type="ChEBI" id="CHEBI:83421"/>
        <dbReference type="ChEBI" id="CHEBI:456216"/>
        <dbReference type="EC" id="2.7.11.1"/>
    </reaction>
</comment>
<dbReference type="PROSITE" id="PS00107">
    <property type="entry name" value="PROTEIN_KINASE_ATP"/>
    <property type="match status" value="1"/>
</dbReference>
<dbReference type="Gene3D" id="1.10.510.10">
    <property type="entry name" value="Transferase(Phosphotransferase) domain 1"/>
    <property type="match status" value="1"/>
</dbReference>
<evidence type="ECO:0000256" key="4">
    <source>
        <dbReference type="ARBA" id="ARBA00022679"/>
    </source>
</evidence>
<dbReference type="InterPro" id="IPR011009">
    <property type="entry name" value="Kinase-like_dom_sf"/>
</dbReference>
<feature type="compositionally biased region" description="Pro residues" evidence="16">
    <location>
        <begin position="470"/>
        <end position="479"/>
    </location>
</feature>
<reference evidence="18" key="1">
    <citation type="submission" date="2018-05" db="EMBL/GenBank/DDBJ databases">
        <authorList>
            <person name="Datahose"/>
        </authorList>
    </citation>
    <scope>NUCLEOTIDE SEQUENCE</scope>
</reference>
<name>A0AAX7UH01_ASTCA</name>
<dbReference type="FunFam" id="1.10.510.10:FF:000064">
    <property type="entry name" value="BR serine/threonine-protein kinase 2"/>
    <property type="match status" value="1"/>
</dbReference>
<dbReference type="PROSITE" id="PS00108">
    <property type="entry name" value="PROTEIN_KINASE_ST"/>
    <property type="match status" value="1"/>
</dbReference>
<dbReference type="SMART" id="SM00220">
    <property type="entry name" value="S_TKc"/>
    <property type="match status" value="1"/>
</dbReference>
<evidence type="ECO:0000256" key="5">
    <source>
        <dbReference type="ARBA" id="ARBA00022723"/>
    </source>
</evidence>
<feature type="compositionally biased region" description="Low complexity" evidence="16">
    <location>
        <begin position="423"/>
        <end position="439"/>
    </location>
</feature>
<dbReference type="InterPro" id="IPR017441">
    <property type="entry name" value="Protein_kinase_ATP_BS"/>
</dbReference>
<comment type="cofactor">
    <cofactor evidence="1">
        <name>Mg(2+)</name>
        <dbReference type="ChEBI" id="CHEBI:18420"/>
    </cofactor>
</comment>
<comment type="similarity">
    <text evidence="2">Belongs to the protein kinase superfamily. CAMK Ser/Thr protein kinase family. SNF1 subfamily.</text>
</comment>
<dbReference type="GO" id="GO:0046872">
    <property type="term" value="F:metal ion binding"/>
    <property type="evidence" value="ECO:0007669"/>
    <property type="project" value="UniProtKB-KW"/>
</dbReference>
<dbReference type="InterPro" id="IPR048622">
    <property type="entry name" value="BRSK1_2-like_UBA"/>
</dbReference>
<evidence type="ECO:0000256" key="9">
    <source>
        <dbReference type="ARBA" id="ARBA00022842"/>
    </source>
</evidence>
<evidence type="ECO:0000256" key="1">
    <source>
        <dbReference type="ARBA" id="ARBA00001946"/>
    </source>
</evidence>
<keyword evidence="10" id="KW-0524">Neurogenesis</keyword>
<evidence type="ECO:0000256" key="7">
    <source>
        <dbReference type="ARBA" id="ARBA00022777"/>
    </source>
</evidence>
<feature type="compositionally biased region" description="Basic and acidic residues" evidence="16">
    <location>
        <begin position="336"/>
        <end position="357"/>
    </location>
</feature>
<reference evidence="18" key="3">
    <citation type="submission" date="2025-09" db="UniProtKB">
        <authorList>
            <consortium name="Ensembl"/>
        </authorList>
    </citation>
    <scope>IDENTIFICATION</scope>
</reference>
<evidence type="ECO:0000256" key="11">
    <source>
        <dbReference type="ARBA" id="ARBA00047899"/>
    </source>
</evidence>
<dbReference type="Pfam" id="PF21122">
    <property type="entry name" value="KA1_BRSK"/>
    <property type="match status" value="1"/>
</dbReference>
<evidence type="ECO:0000256" key="13">
    <source>
        <dbReference type="ARBA" id="ARBA00048679"/>
    </source>
</evidence>
<keyword evidence="8 15" id="KW-0067">ATP-binding</keyword>
<evidence type="ECO:0000256" key="6">
    <source>
        <dbReference type="ARBA" id="ARBA00022741"/>
    </source>
</evidence>
<dbReference type="FunFam" id="3.30.200.20:FF:000003">
    <property type="entry name" value="Non-specific serine/threonine protein kinase"/>
    <property type="match status" value="1"/>
</dbReference>
<feature type="compositionally biased region" description="Polar residues" evidence="16">
    <location>
        <begin position="510"/>
        <end position="523"/>
    </location>
</feature>
<dbReference type="GeneTree" id="ENSGT00940000157462"/>
<dbReference type="PANTHER" id="PTHR24346">
    <property type="entry name" value="MAP/MICROTUBULE AFFINITY-REGULATING KINASE"/>
    <property type="match status" value="1"/>
</dbReference>
<evidence type="ECO:0000256" key="3">
    <source>
        <dbReference type="ARBA" id="ARBA00022527"/>
    </source>
</evidence>
<keyword evidence="3" id="KW-0723">Serine/threonine-protein kinase</keyword>
<dbReference type="Pfam" id="PF00069">
    <property type="entry name" value="Pkinase"/>
    <property type="match status" value="1"/>
</dbReference>
<evidence type="ECO:0000256" key="15">
    <source>
        <dbReference type="PROSITE-ProRule" id="PRU10141"/>
    </source>
</evidence>
<evidence type="ECO:0000256" key="8">
    <source>
        <dbReference type="ARBA" id="ARBA00022840"/>
    </source>
</evidence>
<evidence type="ECO:0000313" key="18">
    <source>
        <dbReference type="Ensembl" id="ENSACLP00000069178.1"/>
    </source>
</evidence>
<evidence type="ECO:0000256" key="2">
    <source>
        <dbReference type="ARBA" id="ARBA00006234"/>
    </source>
</evidence>
<dbReference type="SUPFAM" id="SSF56112">
    <property type="entry name" value="Protein kinase-like (PK-like)"/>
    <property type="match status" value="1"/>
</dbReference>
<evidence type="ECO:0000256" key="14">
    <source>
        <dbReference type="ARBA" id="ARBA00048878"/>
    </source>
</evidence>
<dbReference type="GO" id="GO:0035556">
    <property type="term" value="P:intracellular signal transduction"/>
    <property type="evidence" value="ECO:0007669"/>
    <property type="project" value="TreeGrafter"/>
</dbReference>
<dbReference type="Ensembl" id="ENSACLT00000067529.1">
    <property type="protein sequence ID" value="ENSACLP00000069178.1"/>
    <property type="gene ID" value="ENSACLG00000003501.2"/>
</dbReference>
<evidence type="ECO:0000259" key="17">
    <source>
        <dbReference type="PROSITE" id="PS50011"/>
    </source>
</evidence>
<dbReference type="PANTHER" id="PTHR24346:SF108">
    <property type="entry name" value="BR SERINE_THREONINE KINASE 1"/>
    <property type="match status" value="1"/>
</dbReference>
<protein>
    <recommendedName>
        <fullName evidence="17">Protein kinase domain-containing protein</fullName>
    </recommendedName>
</protein>
<keyword evidence="7" id="KW-0418">Kinase</keyword>
<dbReference type="PROSITE" id="PS50011">
    <property type="entry name" value="PROTEIN_KINASE_DOM"/>
    <property type="match status" value="1"/>
</dbReference>
<dbReference type="CDD" id="cd14081">
    <property type="entry name" value="STKc_BRSK1_2"/>
    <property type="match status" value="1"/>
</dbReference>
<keyword evidence="9" id="KW-0460">Magnesium</keyword>
<accession>A0AAX7UH01</accession>